<reference evidence="2" key="1">
    <citation type="submission" date="2018-06" db="EMBL/GenBank/DDBJ databases">
        <title>Complete genome of Pseudomonas insecticola strain QZS01.</title>
        <authorList>
            <person name="Wang J."/>
            <person name="Su Q."/>
        </authorList>
    </citation>
    <scope>NUCLEOTIDE SEQUENCE [LARGE SCALE GENOMIC DNA]</scope>
    <source>
        <strain evidence="2">QZS01</strain>
    </source>
</reference>
<dbReference type="Proteomes" id="UP000273143">
    <property type="component" value="Chromosome"/>
</dbReference>
<proteinExistence type="predicted"/>
<organism evidence="1 2">
    <name type="scientific">Entomomonas moraniae</name>
    <dbReference type="NCBI Taxonomy" id="2213226"/>
    <lineage>
        <taxon>Bacteria</taxon>
        <taxon>Pseudomonadati</taxon>
        <taxon>Pseudomonadota</taxon>
        <taxon>Gammaproteobacteria</taxon>
        <taxon>Pseudomonadales</taxon>
        <taxon>Pseudomonadaceae</taxon>
        <taxon>Entomomonas</taxon>
    </lineage>
</organism>
<gene>
    <name evidence="1" type="ORF">DM558_12750</name>
</gene>
<evidence type="ECO:0000313" key="2">
    <source>
        <dbReference type="Proteomes" id="UP000273143"/>
    </source>
</evidence>
<dbReference type="InterPro" id="IPR011652">
    <property type="entry name" value="MORN_2"/>
</dbReference>
<dbReference type="EMBL" id="CP029822">
    <property type="protein sequence ID" value="AZS51585.1"/>
    <property type="molecule type" value="Genomic_DNA"/>
</dbReference>
<dbReference type="Gene3D" id="2.20.110.10">
    <property type="entry name" value="Histone H3 K4-specific methyltransferase SET7/9 N-terminal domain"/>
    <property type="match status" value="1"/>
</dbReference>
<sequence>MSHKNENNSLTRKILQLNSVDGYDLVQDFYPTGEKRTDPFLLKQDYKKYFYPHQKKEFYYKALPIKDNQITAYYLNGTVESTLLPTPTHYYFNGNKLEERIKQEVFYYPDGQISCILDYTSGSENKPSSYKRFDWHKNGRIAYQTTDDIRTGWDESGQKIRETIEDKEQGLMLTTTWYPNNKIKYQGYLKENLPHGEWKYWHDNCQLYLSGEYNEGEKEGLWVSWYPDGSKLSELFYQHGLAEGKLCVWYPDGKPRLEAFFLEHKLQGLCSSYHPFENICSQIIFEHGCGTGHWIEWHSSGQPYLECDFDKGNKEGLFSLWYDNGQLQEQGEMRNGYQYGLWSYWYKNGQLRQQQTFKLSEGFTDSEEEYYTFIDYFNFYDFFCFSPCKNVIGTFFGKTSGRETYWYENGQKAYEGDVEHSRIGFWQFWYDNGQLRAQGDHNKDGFLKGVWQFWGEDGTPLAEYRRYDNGVAGNVPHDFRYDLVY</sequence>
<evidence type="ECO:0008006" key="3">
    <source>
        <dbReference type="Google" id="ProtNLM"/>
    </source>
</evidence>
<dbReference type="AlphaFoldDB" id="A0A3Q9JK98"/>
<accession>A0A3Q9JK98</accession>
<dbReference type="RefSeq" id="WP_127164326.1">
    <property type="nucleotide sequence ID" value="NZ_CP029822.1"/>
</dbReference>
<name>A0A3Q9JK98_9GAMM</name>
<dbReference type="SUPFAM" id="SSF82185">
    <property type="entry name" value="Histone H3 K4-specific methyltransferase SET7/9 N-terminal domain"/>
    <property type="match status" value="3"/>
</dbReference>
<dbReference type="Pfam" id="PF07661">
    <property type="entry name" value="MORN_2"/>
    <property type="match status" value="3"/>
</dbReference>
<dbReference type="Gene3D" id="3.90.930.1">
    <property type="match status" value="2"/>
</dbReference>
<evidence type="ECO:0000313" key="1">
    <source>
        <dbReference type="EMBL" id="AZS51585.1"/>
    </source>
</evidence>
<protein>
    <recommendedName>
        <fullName evidence="3">Toxin-antitoxin system YwqK family antitoxin</fullName>
    </recommendedName>
</protein>
<dbReference type="KEGG" id="emo:DM558_12750"/>
<keyword evidence="2" id="KW-1185">Reference proteome</keyword>